<sequence length="282" mass="31593">MKTSKFFFFLICSAWILFTYTGIYAGVVSVIHPELPAKPALKVLFIGNSYTYVNNLPQMFTELSASGGWTVTADQSTFGGYTLEQHSTDTATLDKISADNWDYIILQEQSQFPTIEYYRDNSMYPAARVLDSLIKTQDSETVFFMTWGRKYGGQQTIGAYSSPVFADFYEMQNSLRYAYMQIAVELSARVSPVGRAWGLALTLDPSVDLWAADNSHPTLKGTYLAACVFYVTLFHESPVGLPYTGGLTTTDAAFYQNVAYRICTTIEASHVKDTLFLYPVKE</sequence>
<dbReference type="Proteomes" id="UP000179266">
    <property type="component" value="Unassembled WGS sequence"/>
</dbReference>
<comment type="caution">
    <text evidence="1">The sequence shown here is derived from an EMBL/GenBank/DDBJ whole genome shotgun (WGS) entry which is preliminary data.</text>
</comment>
<organism evidence="1 2">
    <name type="scientific">Candidatus Schekmanbacteria bacterium RBG_13_48_7</name>
    <dbReference type="NCBI Taxonomy" id="1817878"/>
    <lineage>
        <taxon>Bacteria</taxon>
        <taxon>Candidatus Schekmaniibacteriota</taxon>
    </lineage>
</organism>
<protein>
    <recommendedName>
        <fullName evidence="3">DUF4886 domain-containing protein</fullName>
    </recommendedName>
</protein>
<name>A0A1F7RX94_9BACT</name>
<evidence type="ECO:0000313" key="2">
    <source>
        <dbReference type="Proteomes" id="UP000179266"/>
    </source>
</evidence>
<dbReference type="EMBL" id="MGDD01000165">
    <property type="protein sequence ID" value="OGL45688.1"/>
    <property type="molecule type" value="Genomic_DNA"/>
</dbReference>
<dbReference type="InterPro" id="IPR036514">
    <property type="entry name" value="SGNH_hydro_sf"/>
</dbReference>
<accession>A0A1F7RX94</accession>
<gene>
    <name evidence="1" type="ORF">A2161_08600</name>
</gene>
<dbReference type="AlphaFoldDB" id="A0A1F7RX94"/>
<proteinExistence type="predicted"/>
<evidence type="ECO:0008006" key="3">
    <source>
        <dbReference type="Google" id="ProtNLM"/>
    </source>
</evidence>
<reference evidence="1 2" key="1">
    <citation type="journal article" date="2016" name="Nat. Commun.">
        <title>Thousands of microbial genomes shed light on interconnected biogeochemical processes in an aquifer system.</title>
        <authorList>
            <person name="Anantharaman K."/>
            <person name="Brown C.T."/>
            <person name="Hug L.A."/>
            <person name="Sharon I."/>
            <person name="Castelle C.J."/>
            <person name="Probst A.J."/>
            <person name="Thomas B.C."/>
            <person name="Singh A."/>
            <person name="Wilkins M.J."/>
            <person name="Karaoz U."/>
            <person name="Brodie E.L."/>
            <person name="Williams K.H."/>
            <person name="Hubbard S.S."/>
            <person name="Banfield J.F."/>
        </authorList>
    </citation>
    <scope>NUCLEOTIDE SEQUENCE [LARGE SCALE GENOMIC DNA]</scope>
</reference>
<dbReference type="SUPFAM" id="SSF52266">
    <property type="entry name" value="SGNH hydrolase"/>
    <property type="match status" value="1"/>
</dbReference>
<dbReference type="Gene3D" id="3.40.50.1110">
    <property type="entry name" value="SGNH hydrolase"/>
    <property type="match status" value="1"/>
</dbReference>
<evidence type="ECO:0000313" key="1">
    <source>
        <dbReference type="EMBL" id="OGL45688.1"/>
    </source>
</evidence>